<sequence length="560" mass="63077">MSEEGATALQVKITHMQEHSARLIAEYNKKLDALIHENALLSQEIQEFRSLDTANDSASSSAEPQRLRSYMITTFALLTSMTSEISDFSGKRGRIVENAKGYLTSVSEASVDGGTECELPKGDVQLMEAVLDKLTQSKQKTGRMSGSVEGLDDSSTFQTASSSEPWNSECPSQLSASVLLLKQHELNEQLISERLNHEEKLNSLRSILLEERERMDALQSSFDDLNRRYGDVANELDRTRTTYNQVVDELEATKQENIGRLSKQAASYELEIAQVQEFAQRIESERSTLRIENSELSENLTAFEHRITLLQANELEVSSRYEDLLRKCRSLEESLAVLSRGPNGNPDGLRTRLEDSEISGDCDTILSNGEEVLESETKDLMSSGEEKQPFSQPKDYNGPQEQRGEKIEESVLMESEVCALNEDFPYSIESVMHTIEMQESPSAIQIELLALKEENAALTSTISEYKEMMRSTEKDLEETRCCCANEKEKYLRQAVESDGNTRFFKHTKKHSGVAHEETKLQRRPLRKDGASQRHADVCVSRTQKALYGDMLTTPQLPNLP</sequence>
<evidence type="ECO:0000313" key="3">
    <source>
        <dbReference type="EMBL" id="VDO19251.1"/>
    </source>
</evidence>
<dbReference type="OrthoDB" id="10625635at2759"/>
<evidence type="ECO:0000256" key="2">
    <source>
        <dbReference type="SAM" id="MobiDB-lite"/>
    </source>
</evidence>
<feature type="region of interest" description="Disordered" evidence="2">
    <location>
        <begin position="506"/>
        <end position="534"/>
    </location>
</feature>
<gene>
    <name evidence="3" type="ORF">HPBE_LOCUS869</name>
</gene>
<dbReference type="EMBL" id="UZAH01000786">
    <property type="protein sequence ID" value="VDO19251.1"/>
    <property type="molecule type" value="Genomic_DNA"/>
</dbReference>
<feature type="compositionally biased region" description="Basic and acidic residues" evidence="2">
    <location>
        <begin position="377"/>
        <end position="388"/>
    </location>
</feature>
<name>A0A183F3X6_HELPZ</name>
<dbReference type="WBParaSite" id="HPBE_0000086801-mRNA-1">
    <property type="protein sequence ID" value="HPBE_0000086801-mRNA-1"/>
    <property type="gene ID" value="HPBE_0000086801"/>
</dbReference>
<feature type="region of interest" description="Disordered" evidence="2">
    <location>
        <begin position="377"/>
        <end position="405"/>
    </location>
</feature>
<feature type="compositionally biased region" description="Polar residues" evidence="2">
    <location>
        <begin position="153"/>
        <end position="168"/>
    </location>
</feature>
<dbReference type="SUPFAM" id="SSF57997">
    <property type="entry name" value="Tropomyosin"/>
    <property type="match status" value="1"/>
</dbReference>
<keyword evidence="4" id="KW-1185">Reference proteome</keyword>
<feature type="compositionally biased region" description="Basic and acidic residues" evidence="2">
    <location>
        <begin position="513"/>
        <end position="534"/>
    </location>
</feature>
<dbReference type="Proteomes" id="UP000050761">
    <property type="component" value="Unassembled WGS sequence"/>
</dbReference>
<feature type="coiled-coil region" evidence="1">
    <location>
        <begin position="24"/>
        <end position="51"/>
    </location>
</feature>
<evidence type="ECO:0000313" key="4">
    <source>
        <dbReference type="Proteomes" id="UP000050761"/>
    </source>
</evidence>
<reference evidence="3 4" key="1">
    <citation type="submission" date="2018-11" db="EMBL/GenBank/DDBJ databases">
        <authorList>
            <consortium name="Pathogen Informatics"/>
        </authorList>
    </citation>
    <scope>NUCLEOTIDE SEQUENCE [LARGE SCALE GENOMIC DNA]</scope>
</reference>
<dbReference type="AlphaFoldDB" id="A0A183F3X6"/>
<feature type="coiled-coil region" evidence="1">
    <location>
        <begin position="187"/>
        <end position="313"/>
    </location>
</feature>
<evidence type="ECO:0000313" key="5">
    <source>
        <dbReference type="WBParaSite" id="HPBE_0000086801-mRNA-1"/>
    </source>
</evidence>
<accession>A0A183F3X6</accession>
<reference evidence="5" key="2">
    <citation type="submission" date="2019-09" db="UniProtKB">
        <authorList>
            <consortium name="WormBaseParasite"/>
        </authorList>
    </citation>
    <scope>IDENTIFICATION</scope>
</reference>
<feature type="region of interest" description="Disordered" evidence="2">
    <location>
        <begin position="137"/>
        <end position="168"/>
    </location>
</feature>
<keyword evidence="1" id="KW-0175">Coiled coil</keyword>
<proteinExistence type="predicted"/>
<accession>A0A3P7TE60</accession>
<protein>
    <submittedName>
        <fullName evidence="5">HAP1 N-terminal domain-containing protein</fullName>
    </submittedName>
</protein>
<evidence type="ECO:0000256" key="1">
    <source>
        <dbReference type="SAM" id="Coils"/>
    </source>
</evidence>
<organism evidence="4 5">
    <name type="scientific">Heligmosomoides polygyrus</name>
    <name type="common">Parasitic roundworm</name>
    <dbReference type="NCBI Taxonomy" id="6339"/>
    <lineage>
        <taxon>Eukaryota</taxon>
        <taxon>Metazoa</taxon>
        <taxon>Ecdysozoa</taxon>
        <taxon>Nematoda</taxon>
        <taxon>Chromadorea</taxon>
        <taxon>Rhabditida</taxon>
        <taxon>Rhabditina</taxon>
        <taxon>Rhabditomorpha</taxon>
        <taxon>Strongyloidea</taxon>
        <taxon>Heligmosomidae</taxon>
        <taxon>Heligmosomoides</taxon>
    </lineage>
</organism>